<evidence type="ECO:0000256" key="6">
    <source>
        <dbReference type="SAM" id="Phobius"/>
    </source>
</evidence>
<evidence type="ECO:0000256" key="3">
    <source>
        <dbReference type="ARBA" id="ARBA00022692"/>
    </source>
</evidence>
<name>A0ABT0XNA8_9BACI</name>
<dbReference type="Pfam" id="PF12698">
    <property type="entry name" value="ABC2_membrane_3"/>
    <property type="match status" value="1"/>
</dbReference>
<feature type="transmembrane region" description="Helical" evidence="6">
    <location>
        <begin position="378"/>
        <end position="400"/>
    </location>
</feature>
<keyword evidence="2" id="KW-1003">Cell membrane</keyword>
<dbReference type="InterPro" id="IPR051449">
    <property type="entry name" value="ABC-2_transporter_component"/>
</dbReference>
<evidence type="ECO:0000259" key="7">
    <source>
        <dbReference type="Pfam" id="PF12698"/>
    </source>
</evidence>
<proteinExistence type="predicted"/>
<dbReference type="PANTHER" id="PTHR30294:SF29">
    <property type="entry name" value="MULTIDRUG ABC TRANSPORTER PERMEASE YBHS-RELATED"/>
    <property type="match status" value="1"/>
</dbReference>
<keyword evidence="9" id="KW-1185">Reference proteome</keyword>
<dbReference type="RefSeq" id="WP_251609886.1">
    <property type="nucleotide sequence ID" value="NZ_JAMQJY010000002.1"/>
</dbReference>
<evidence type="ECO:0000256" key="5">
    <source>
        <dbReference type="ARBA" id="ARBA00023136"/>
    </source>
</evidence>
<feature type="transmembrane region" description="Helical" evidence="6">
    <location>
        <begin position="287"/>
        <end position="309"/>
    </location>
</feature>
<dbReference type="PANTHER" id="PTHR30294">
    <property type="entry name" value="MEMBRANE COMPONENT OF ABC TRANSPORTER YHHJ-RELATED"/>
    <property type="match status" value="1"/>
</dbReference>
<evidence type="ECO:0000313" key="8">
    <source>
        <dbReference type="EMBL" id="MCM2676813.1"/>
    </source>
</evidence>
<evidence type="ECO:0000256" key="2">
    <source>
        <dbReference type="ARBA" id="ARBA00022475"/>
    </source>
</evidence>
<gene>
    <name evidence="8" type="ORF">NDM98_16090</name>
</gene>
<keyword evidence="3 6" id="KW-0812">Transmembrane</keyword>
<reference evidence="8" key="1">
    <citation type="submission" date="2022-06" db="EMBL/GenBank/DDBJ databases">
        <title>Alkalicoccobacillus porphyridii sp. nov., isolated from a marine red alga, Porphyridium purpureum and reclassification of Shouchella plakortidis and Shouchella gibsonii as Alkalicoccobacillus plakortidis comb. nov. and Alkalicoccobacillus gibsonii comb. nov.</title>
        <authorList>
            <person name="Kim K.H."/>
            <person name="Lee J.K."/>
            <person name="Han D.M."/>
            <person name="Baek J.H."/>
            <person name="Jeon C.O."/>
        </authorList>
    </citation>
    <scope>NUCLEOTIDE SEQUENCE</scope>
    <source>
        <strain evidence="8">DSM 19153</strain>
    </source>
</reference>
<keyword evidence="4 6" id="KW-1133">Transmembrane helix</keyword>
<dbReference type="InterPro" id="IPR013525">
    <property type="entry name" value="ABC2_TM"/>
</dbReference>
<sequence length="405" mass="45206">MLWALIKKDLQHLLKEKSVLILLFIMPMGLITILGFAQSGNSFEPFTIAVVNAETQSEEVNRFLDEAENKGIPRESAEQFATEFNLKDILVEEVFGSTLGSQISIVKSSSLAEALEEKDYAAIIEFPEGYQESIWRSVFLNEGSQEELILHLNEEKSTYAQMVEDIVYSFYEMIRMQSFAAEIDGLYAFQPEVVDHEIIQNQSRLIDIFDYVTVGMACMFVLYTAGLVSRYATDEKRTKVFDRMILSSTPAYIYGLSKWITGTLTAAFQLLIIFLISYFAFDVTWGSLLLFSVITLAVSMTVGGLSVFLTSMNFSFDSYKASSLFSNIIVTIFAFIGGSFVQTDALAPLISKVGEFTPNGTTMTAYFQAFQGGDIKSILPSIAILCSYSLILVALAIILFPKRRG</sequence>
<feature type="domain" description="ABC-2 type transporter transmembrane" evidence="7">
    <location>
        <begin position="17"/>
        <end position="398"/>
    </location>
</feature>
<evidence type="ECO:0000256" key="1">
    <source>
        <dbReference type="ARBA" id="ARBA00004651"/>
    </source>
</evidence>
<accession>A0ABT0XNA8</accession>
<protein>
    <submittedName>
        <fullName evidence="8">ABC transporter permease</fullName>
    </submittedName>
</protein>
<comment type="caution">
    <text evidence="8">The sequence shown here is derived from an EMBL/GenBank/DDBJ whole genome shotgun (WGS) entry which is preliminary data.</text>
</comment>
<feature type="transmembrane region" description="Helical" evidence="6">
    <location>
        <begin position="253"/>
        <end position="281"/>
    </location>
</feature>
<evidence type="ECO:0000313" key="9">
    <source>
        <dbReference type="Proteomes" id="UP001203665"/>
    </source>
</evidence>
<feature type="transmembrane region" description="Helical" evidence="6">
    <location>
        <begin position="20"/>
        <end position="37"/>
    </location>
</feature>
<organism evidence="8 9">
    <name type="scientific">Alkalicoccobacillus plakortidis</name>
    <dbReference type="NCBI Taxonomy" id="444060"/>
    <lineage>
        <taxon>Bacteria</taxon>
        <taxon>Bacillati</taxon>
        <taxon>Bacillota</taxon>
        <taxon>Bacilli</taxon>
        <taxon>Bacillales</taxon>
        <taxon>Bacillaceae</taxon>
        <taxon>Alkalicoccobacillus</taxon>
    </lineage>
</organism>
<dbReference type="Proteomes" id="UP001203665">
    <property type="component" value="Unassembled WGS sequence"/>
</dbReference>
<keyword evidence="5 6" id="KW-0472">Membrane</keyword>
<dbReference type="EMBL" id="JAMQJY010000002">
    <property type="protein sequence ID" value="MCM2676813.1"/>
    <property type="molecule type" value="Genomic_DNA"/>
</dbReference>
<comment type="subcellular location">
    <subcellularLocation>
        <location evidence="1">Cell membrane</location>
        <topology evidence="1">Multi-pass membrane protein</topology>
    </subcellularLocation>
</comment>
<evidence type="ECO:0000256" key="4">
    <source>
        <dbReference type="ARBA" id="ARBA00022989"/>
    </source>
</evidence>
<feature type="transmembrane region" description="Helical" evidence="6">
    <location>
        <begin position="208"/>
        <end position="232"/>
    </location>
</feature>
<feature type="transmembrane region" description="Helical" evidence="6">
    <location>
        <begin position="321"/>
        <end position="341"/>
    </location>
</feature>